<dbReference type="PROSITE" id="PS50977">
    <property type="entry name" value="HTH_TETR_2"/>
    <property type="match status" value="1"/>
</dbReference>
<dbReference type="InterPro" id="IPR009057">
    <property type="entry name" value="Homeodomain-like_sf"/>
</dbReference>
<dbReference type="InterPro" id="IPR001647">
    <property type="entry name" value="HTH_TetR"/>
</dbReference>
<sequence length="183" mass="21546">MKENDLRVIKTRKALSSSLYQLLEQHLFQSITVNQICDNALVHRTTFYKHFYDKYDLLEYLFNELAKGFFAADIKQRLHHPFQTMNDNISNKEELQKIANLQEEDAEFNKALKNVCINVMKKDIKNNISRIKVDDTIPDDLIYYIYGGLLDGFMAWIKNEDITMSPQEIDLIFNKSITLKIED</sequence>
<evidence type="ECO:0000256" key="2">
    <source>
        <dbReference type="PROSITE-ProRule" id="PRU00335"/>
    </source>
</evidence>
<accession>G5JJ23</accession>
<dbReference type="Proteomes" id="UP000005413">
    <property type="component" value="Unassembled WGS sequence"/>
</dbReference>
<dbReference type="OrthoDB" id="9810250at2"/>
<keyword evidence="5" id="KW-1185">Reference proteome</keyword>
<gene>
    <name evidence="4" type="ORF">SS7213T_07358</name>
</gene>
<evidence type="ECO:0000313" key="5">
    <source>
        <dbReference type="Proteomes" id="UP000005413"/>
    </source>
</evidence>
<proteinExistence type="predicted"/>
<dbReference type="GO" id="GO:0003677">
    <property type="term" value="F:DNA binding"/>
    <property type="evidence" value="ECO:0007669"/>
    <property type="project" value="UniProtKB-UniRule"/>
</dbReference>
<dbReference type="PANTHER" id="PTHR43479">
    <property type="entry name" value="ACREF/ENVCD OPERON REPRESSOR-RELATED"/>
    <property type="match status" value="1"/>
</dbReference>
<comment type="caution">
    <text evidence="4">The sequence shown here is derived from an EMBL/GenBank/DDBJ whole genome shotgun (WGS) entry which is preliminary data.</text>
</comment>
<keyword evidence="1 2" id="KW-0238">DNA-binding</keyword>
<evidence type="ECO:0000256" key="1">
    <source>
        <dbReference type="ARBA" id="ARBA00023125"/>
    </source>
</evidence>
<feature type="domain" description="HTH tetR-type" evidence="3">
    <location>
        <begin position="9"/>
        <end position="69"/>
    </location>
</feature>
<protein>
    <recommendedName>
        <fullName evidence="3">HTH tetR-type domain-containing protein</fullName>
    </recommendedName>
</protein>
<dbReference type="RefSeq" id="WP_002464165.1">
    <property type="nucleotide sequence ID" value="NZ_AEUN01000430.1"/>
</dbReference>
<dbReference type="PATRIC" id="fig|911238.3.peg.1266"/>
<name>G5JJ23_9STAP</name>
<dbReference type="InterPro" id="IPR050624">
    <property type="entry name" value="HTH-type_Tx_Regulator"/>
</dbReference>
<feature type="DNA-binding region" description="H-T-H motif" evidence="2">
    <location>
        <begin position="32"/>
        <end position="51"/>
    </location>
</feature>
<evidence type="ECO:0000259" key="3">
    <source>
        <dbReference type="PROSITE" id="PS50977"/>
    </source>
</evidence>
<dbReference type="EMBL" id="AEUN01000430">
    <property type="protein sequence ID" value="EHJ07810.1"/>
    <property type="molecule type" value="Genomic_DNA"/>
</dbReference>
<dbReference type="Gene3D" id="1.10.357.10">
    <property type="entry name" value="Tetracycline Repressor, domain 2"/>
    <property type="match status" value="1"/>
</dbReference>
<reference evidence="4 5" key="1">
    <citation type="journal article" date="2012" name="BMC Genomics">
        <title>Comparative genomic analysis of the genus Staphylococcus including Staphylococcus aureus and its newly described sister species Staphylococcus simiae.</title>
        <authorList>
            <person name="Suzuki H."/>
            <person name="Lefebure T."/>
            <person name="Pavinski Bitar P."/>
            <person name="Stanhope M.J."/>
        </authorList>
    </citation>
    <scope>NUCLEOTIDE SEQUENCE [LARGE SCALE GENOMIC DNA]</scope>
    <source>
        <strain evidence="4 5">CCM 7213</strain>
    </source>
</reference>
<evidence type="ECO:0000313" key="4">
    <source>
        <dbReference type="EMBL" id="EHJ07810.1"/>
    </source>
</evidence>
<organism evidence="4 5">
    <name type="scientific">Staphylococcus simiae CCM 7213 = CCUG 51256</name>
    <dbReference type="NCBI Taxonomy" id="911238"/>
    <lineage>
        <taxon>Bacteria</taxon>
        <taxon>Bacillati</taxon>
        <taxon>Bacillota</taxon>
        <taxon>Bacilli</taxon>
        <taxon>Bacillales</taxon>
        <taxon>Staphylococcaceae</taxon>
        <taxon>Staphylococcus</taxon>
    </lineage>
</organism>
<dbReference type="SUPFAM" id="SSF46689">
    <property type="entry name" value="Homeodomain-like"/>
    <property type="match status" value="1"/>
</dbReference>
<dbReference type="PANTHER" id="PTHR43479:SF16">
    <property type="entry name" value="HTH TETR-TYPE DOMAIN-CONTAINING PROTEIN"/>
    <property type="match status" value="1"/>
</dbReference>
<dbReference type="AlphaFoldDB" id="G5JJ23"/>